<dbReference type="KEGG" id="esg:EsVE80_22060"/>
<protein>
    <submittedName>
        <fullName evidence="1">Uncharacterized protein</fullName>
    </submittedName>
</protein>
<gene>
    <name evidence="1" type="ORF">EsVE80_22060</name>
</gene>
<name>A0A679IEX3_9ENTE</name>
<reference evidence="1 2" key="1">
    <citation type="submission" date="2020-02" db="EMBL/GenBank/DDBJ databases">
        <title>Characterization of vanA genotype vancomycin-resistant Enterococcus saigonensis VE80.</title>
        <authorList>
            <person name="Harada T."/>
            <person name="Motooka D."/>
            <person name="Nakamura S."/>
            <person name="Yamamoto Y."/>
            <person name="Kawahara R."/>
            <person name="Kawatsu K."/>
        </authorList>
    </citation>
    <scope>NUCLEOTIDE SEQUENCE [LARGE SCALE GENOMIC DNA]</scope>
    <source>
        <strain evidence="1 2">VE80</strain>
    </source>
</reference>
<evidence type="ECO:0000313" key="1">
    <source>
        <dbReference type="EMBL" id="BCA86683.1"/>
    </source>
</evidence>
<sequence length="58" mass="6555">MIEHDNIIDVLKYLFELSDAKNITIDGKVATVEDLQESYKEALVNLADLLGVSELYLK</sequence>
<accession>A0A679IEX3</accession>
<dbReference type="Proteomes" id="UP000502998">
    <property type="component" value="Chromosome"/>
</dbReference>
<keyword evidence="2" id="KW-1185">Reference proteome</keyword>
<proteinExistence type="predicted"/>
<dbReference type="EMBL" id="AP022822">
    <property type="protein sequence ID" value="BCA86683.1"/>
    <property type="molecule type" value="Genomic_DNA"/>
</dbReference>
<dbReference type="AlphaFoldDB" id="A0A679IEX3"/>
<evidence type="ECO:0000313" key="2">
    <source>
        <dbReference type="Proteomes" id="UP000502998"/>
    </source>
</evidence>
<dbReference type="RefSeq" id="WP_173101895.1">
    <property type="nucleotide sequence ID" value="NZ_AP022822.1"/>
</dbReference>
<organism evidence="1 2">
    <name type="scientific">Enterococcus saigonensis</name>
    <dbReference type="NCBI Taxonomy" id="1805431"/>
    <lineage>
        <taxon>Bacteria</taxon>
        <taxon>Bacillati</taxon>
        <taxon>Bacillota</taxon>
        <taxon>Bacilli</taxon>
        <taxon>Lactobacillales</taxon>
        <taxon>Enterococcaceae</taxon>
        <taxon>Enterococcus</taxon>
    </lineage>
</organism>